<sequence>KNDSYGSSNNDSYGSSKNDSYGSDNHKASSNTSGSGGGSYGKGNDDDNDNTSSGGTHGASTGHSQGWASKGVSLAAKQAGFDIDDATASKIGDSLQEGLSRFGGGGF</sequence>
<accession>A0ACD3ALH4</accession>
<evidence type="ECO:0000313" key="1">
    <source>
        <dbReference type="EMBL" id="TFK66489.1"/>
    </source>
</evidence>
<reference evidence="1 2" key="1">
    <citation type="journal article" date="2019" name="Nat. Ecol. Evol.">
        <title>Megaphylogeny resolves global patterns of mushroom evolution.</title>
        <authorList>
            <person name="Varga T."/>
            <person name="Krizsan K."/>
            <person name="Foldi C."/>
            <person name="Dima B."/>
            <person name="Sanchez-Garcia M."/>
            <person name="Sanchez-Ramirez S."/>
            <person name="Szollosi G.J."/>
            <person name="Szarkandi J.G."/>
            <person name="Papp V."/>
            <person name="Albert L."/>
            <person name="Andreopoulos W."/>
            <person name="Angelini C."/>
            <person name="Antonin V."/>
            <person name="Barry K.W."/>
            <person name="Bougher N.L."/>
            <person name="Buchanan P."/>
            <person name="Buyck B."/>
            <person name="Bense V."/>
            <person name="Catcheside P."/>
            <person name="Chovatia M."/>
            <person name="Cooper J."/>
            <person name="Damon W."/>
            <person name="Desjardin D."/>
            <person name="Finy P."/>
            <person name="Geml J."/>
            <person name="Haridas S."/>
            <person name="Hughes K."/>
            <person name="Justo A."/>
            <person name="Karasinski D."/>
            <person name="Kautmanova I."/>
            <person name="Kiss B."/>
            <person name="Kocsube S."/>
            <person name="Kotiranta H."/>
            <person name="LaButti K.M."/>
            <person name="Lechner B.E."/>
            <person name="Liimatainen K."/>
            <person name="Lipzen A."/>
            <person name="Lukacs Z."/>
            <person name="Mihaltcheva S."/>
            <person name="Morgado L.N."/>
            <person name="Niskanen T."/>
            <person name="Noordeloos M.E."/>
            <person name="Ohm R.A."/>
            <person name="Ortiz-Santana B."/>
            <person name="Ovrebo C."/>
            <person name="Racz N."/>
            <person name="Riley R."/>
            <person name="Savchenko A."/>
            <person name="Shiryaev A."/>
            <person name="Soop K."/>
            <person name="Spirin V."/>
            <person name="Szebenyi C."/>
            <person name="Tomsovsky M."/>
            <person name="Tulloss R.E."/>
            <person name="Uehling J."/>
            <person name="Grigoriev I.V."/>
            <person name="Vagvolgyi C."/>
            <person name="Papp T."/>
            <person name="Martin F.M."/>
            <person name="Miettinen O."/>
            <person name="Hibbett D.S."/>
            <person name="Nagy L.G."/>
        </authorList>
    </citation>
    <scope>NUCLEOTIDE SEQUENCE [LARGE SCALE GENOMIC DNA]</scope>
    <source>
        <strain evidence="1 2">NL-1719</strain>
    </source>
</reference>
<dbReference type="Proteomes" id="UP000308600">
    <property type="component" value="Unassembled WGS sequence"/>
</dbReference>
<gene>
    <name evidence="1" type="ORF">BDN72DRAFT_899816</name>
</gene>
<keyword evidence="2" id="KW-1185">Reference proteome</keyword>
<organism evidence="1 2">
    <name type="scientific">Pluteus cervinus</name>
    <dbReference type="NCBI Taxonomy" id="181527"/>
    <lineage>
        <taxon>Eukaryota</taxon>
        <taxon>Fungi</taxon>
        <taxon>Dikarya</taxon>
        <taxon>Basidiomycota</taxon>
        <taxon>Agaricomycotina</taxon>
        <taxon>Agaricomycetes</taxon>
        <taxon>Agaricomycetidae</taxon>
        <taxon>Agaricales</taxon>
        <taxon>Pluteineae</taxon>
        <taxon>Pluteaceae</taxon>
        <taxon>Pluteus</taxon>
    </lineage>
</organism>
<feature type="non-terminal residue" evidence="1">
    <location>
        <position position="1"/>
    </location>
</feature>
<evidence type="ECO:0000313" key="2">
    <source>
        <dbReference type="Proteomes" id="UP000308600"/>
    </source>
</evidence>
<name>A0ACD3ALH4_9AGAR</name>
<dbReference type="EMBL" id="ML208404">
    <property type="protein sequence ID" value="TFK66489.1"/>
    <property type="molecule type" value="Genomic_DNA"/>
</dbReference>
<protein>
    <submittedName>
        <fullName evidence="1">Uncharacterized protein</fullName>
    </submittedName>
</protein>
<proteinExistence type="predicted"/>